<dbReference type="RefSeq" id="WP_096051048.1">
    <property type="nucleotide sequence ID" value="NZ_CP023315.3"/>
</dbReference>
<keyword evidence="1" id="KW-1133">Transmembrane helix</keyword>
<dbReference type="EMBL" id="CP023315">
    <property type="protein sequence ID" value="ATC31593.1"/>
    <property type="molecule type" value="Genomic_DNA"/>
</dbReference>
<organism evidence="2 3">
    <name type="scientific">Caulobacter vibrioides</name>
    <name type="common">Caulobacter crescentus</name>
    <dbReference type="NCBI Taxonomy" id="155892"/>
    <lineage>
        <taxon>Bacteria</taxon>
        <taxon>Pseudomonadati</taxon>
        <taxon>Pseudomonadota</taxon>
        <taxon>Alphaproteobacteria</taxon>
        <taxon>Caulobacterales</taxon>
        <taxon>Caulobacteraceae</taxon>
        <taxon>Caulobacter</taxon>
    </lineage>
</organism>
<reference evidence="3" key="1">
    <citation type="submission" date="2017-09" db="EMBL/GenBank/DDBJ databases">
        <title>Genome evolution observed in wild isolates of Caulobacter crescentus.</title>
        <authorList>
            <person name="Ely B."/>
            <person name="Wilson K."/>
            <person name="Scott D."/>
        </authorList>
    </citation>
    <scope>NUCLEOTIDE SEQUENCE [LARGE SCALE GENOMIC DNA]</scope>
    <source>
        <strain evidence="3">CB13b1a</strain>
    </source>
</reference>
<name>A0A290MHP2_CAUVI</name>
<sequence length="215" mass="23507">MASFWTWAVAAIVYAVFLGWHRNWRGRLSTAEIEAVLATLQAQGAGENGRNALATMRAFLEADDGRPFHMLNVVRLSPDRVTDPAGRQASAREVMAGYTKMFLPALLARGGYPAFAARKVGGYFDTWGVDPGPDWSFIALMRYRSRRDLARLVCNPRFAGAHEFKFAAMPQTLNFPTQRLGGLLVQPSAWVGLLLALAAAVGQVALLLTDLGRLA</sequence>
<keyword evidence="1" id="KW-0472">Membrane</keyword>
<dbReference type="Gene3D" id="3.30.70.100">
    <property type="match status" value="1"/>
</dbReference>
<proteinExistence type="predicted"/>
<accession>A0A290MHP2</accession>
<dbReference type="Proteomes" id="UP000217311">
    <property type="component" value="Chromosome"/>
</dbReference>
<feature type="transmembrane region" description="Helical" evidence="1">
    <location>
        <begin position="189"/>
        <end position="209"/>
    </location>
</feature>
<keyword evidence="1" id="KW-0812">Transmembrane</keyword>
<gene>
    <name evidence="2" type="ORF">CA606_04050</name>
</gene>
<evidence type="ECO:0000313" key="3">
    <source>
        <dbReference type="Proteomes" id="UP000217311"/>
    </source>
</evidence>
<evidence type="ECO:0000256" key="1">
    <source>
        <dbReference type="SAM" id="Phobius"/>
    </source>
</evidence>
<evidence type="ECO:0000313" key="2">
    <source>
        <dbReference type="EMBL" id="ATC31593.1"/>
    </source>
</evidence>
<dbReference type="AlphaFoldDB" id="A0A290MHP2"/>
<protein>
    <submittedName>
        <fullName evidence="2">Uncharacterized protein</fullName>
    </submittedName>
</protein>